<gene>
    <name evidence="1" type="ORF">B456_009G140000</name>
</gene>
<reference evidence="1 2" key="1">
    <citation type="journal article" date="2012" name="Nature">
        <title>Repeated polyploidization of Gossypium genomes and the evolution of spinnable cotton fibres.</title>
        <authorList>
            <person name="Paterson A.H."/>
            <person name="Wendel J.F."/>
            <person name="Gundlach H."/>
            <person name="Guo H."/>
            <person name="Jenkins J."/>
            <person name="Jin D."/>
            <person name="Llewellyn D."/>
            <person name="Showmaker K.C."/>
            <person name="Shu S."/>
            <person name="Udall J."/>
            <person name="Yoo M.J."/>
            <person name="Byers R."/>
            <person name="Chen W."/>
            <person name="Doron-Faigenboim A."/>
            <person name="Duke M.V."/>
            <person name="Gong L."/>
            <person name="Grimwood J."/>
            <person name="Grover C."/>
            <person name="Grupp K."/>
            <person name="Hu G."/>
            <person name="Lee T.H."/>
            <person name="Li J."/>
            <person name="Lin L."/>
            <person name="Liu T."/>
            <person name="Marler B.S."/>
            <person name="Page J.T."/>
            <person name="Roberts A.W."/>
            <person name="Romanel E."/>
            <person name="Sanders W.S."/>
            <person name="Szadkowski E."/>
            <person name="Tan X."/>
            <person name="Tang H."/>
            <person name="Xu C."/>
            <person name="Wang J."/>
            <person name="Wang Z."/>
            <person name="Zhang D."/>
            <person name="Zhang L."/>
            <person name="Ashrafi H."/>
            <person name="Bedon F."/>
            <person name="Bowers J.E."/>
            <person name="Brubaker C.L."/>
            <person name="Chee P.W."/>
            <person name="Das S."/>
            <person name="Gingle A.R."/>
            <person name="Haigler C.H."/>
            <person name="Harker D."/>
            <person name="Hoffmann L.V."/>
            <person name="Hovav R."/>
            <person name="Jones D.C."/>
            <person name="Lemke C."/>
            <person name="Mansoor S."/>
            <person name="ur Rahman M."/>
            <person name="Rainville L.N."/>
            <person name="Rambani A."/>
            <person name="Reddy U.K."/>
            <person name="Rong J.K."/>
            <person name="Saranga Y."/>
            <person name="Scheffler B.E."/>
            <person name="Scheffler J.A."/>
            <person name="Stelly D.M."/>
            <person name="Triplett B.A."/>
            <person name="Van Deynze A."/>
            <person name="Vaslin M.F."/>
            <person name="Waghmare V.N."/>
            <person name="Walford S.A."/>
            <person name="Wright R.J."/>
            <person name="Zaki E.A."/>
            <person name="Zhang T."/>
            <person name="Dennis E.S."/>
            <person name="Mayer K.F."/>
            <person name="Peterson D.G."/>
            <person name="Rokhsar D.S."/>
            <person name="Wang X."/>
            <person name="Schmutz J."/>
        </authorList>
    </citation>
    <scope>NUCLEOTIDE SEQUENCE [LARGE SCALE GENOMIC DNA]</scope>
</reference>
<evidence type="ECO:0000313" key="1">
    <source>
        <dbReference type="EMBL" id="KJB56871.1"/>
    </source>
</evidence>
<evidence type="ECO:0000313" key="2">
    <source>
        <dbReference type="Proteomes" id="UP000032304"/>
    </source>
</evidence>
<accession>A0A0D2TPT9</accession>
<sequence>MDLDQVSDMDSLYKLSSTLKLRIQWWTASLASGQNHIFIKFYQHIHLFLHSLFFQCLQKAYHSNYPMSISFCRSKWLIFQYVILYHWLFLLKPFEASKHPHHCELPLQCH</sequence>
<dbReference type="EMBL" id="CM001748">
    <property type="protein sequence ID" value="KJB56871.1"/>
    <property type="molecule type" value="Genomic_DNA"/>
</dbReference>
<dbReference type="Proteomes" id="UP000032304">
    <property type="component" value="Chromosome 9"/>
</dbReference>
<proteinExistence type="predicted"/>
<dbReference type="Gramene" id="KJB56871">
    <property type="protein sequence ID" value="KJB56871"/>
    <property type="gene ID" value="B456_009G140000"/>
</dbReference>
<name>A0A0D2TPT9_GOSRA</name>
<keyword evidence="2" id="KW-1185">Reference proteome</keyword>
<dbReference type="AlphaFoldDB" id="A0A0D2TPT9"/>
<organism evidence="1 2">
    <name type="scientific">Gossypium raimondii</name>
    <name type="common">Peruvian cotton</name>
    <name type="synonym">Gossypium klotzschianum subsp. raimondii</name>
    <dbReference type="NCBI Taxonomy" id="29730"/>
    <lineage>
        <taxon>Eukaryota</taxon>
        <taxon>Viridiplantae</taxon>
        <taxon>Streptophyta</taxon>
        <taxon>Embryophyta</taxon>
        <taxon>Tracheophyta</taxon>
        <taxon>Spermatophyta</taxon>
        <taxon>Magnoliopsida</taxon>
        <taxon>eudicotyledons</taxon>
        <taxon>Gunneridae</taxon>
        <taxon>Pentapetalae</taxon>
        <taxon>rosids</taxon>
        <taxon>malvids</taxon>
        <taxon>Malvales</taxon>
        <taxon>Malvaceae</taxon>
        <taxon>Malvoideae</taxon>
        <taxon>Gossypium</taxon>
    </lineage>
</organism>
<protein>
    <submittedName>
        <fullName evidence="1">Uncharacterized protein</fullName>
    </submittedName>
</protein>